<accession>A0A4V6KD38</accession>
<name>A0A4V6KD38_HATHI</name>
<evidence type="ECO:0000313" key="2">
    <source>
        <dbReference type="Proteomes" id="UP000308489"/>
    </source>
</evidence>
<dbReference type="KEGG" id="hhw:NCTC503_01311"/>
<dbReference type="EMBL" id="LR590481">
    <property type="protein sequence ID" value="VTQ88917.1"/>
    <property type="molecule type" value="Genomic_DNA"/>
</dbReference>
<sequence length="765" mass="88600">MQSIKLKDYFKLQKPTYKYIKIIPHKSIRNYNSSNIAKAMTHTYKNITKRIRKEEKKLIIECRHKISYIIDITKDDISFYFMYPEFFENILMEKVKETWPKATIEKSDSINPLSADKCIYELQYAKEDALSLRVDKKSNEPLNSILNILEIMKDDDRVSIVYNFIPASQRGWRKIYKDTIEKVNNSESVDKEKFNAKYIGISVANFILDFVEGAKDGLSELMGNDIKKEEDNTLRAFINGYEDRKELSNTTKKKKDNRIIDTQIAVISSSKDVTRRENNAISICQAYNVIKEDNELSYKKIKKDFNLDDVIFPMEVNKFSVDECSNFIQLPGRELLKEHGIKHINTTETLIPKELQQGIKSLGEVTYRGNKIKAYFQDEYNIGNLPLVAIGAQGSGKTSYLKNYSKYCNKAKESLIVLDFIKNCELSDDIEKSVRKEDLIVLDLAKEEDIQGFGFNEITLKDDMSNFDKLNLASLQAQQVMDFVDSISIGDPLSSRMRRILSAAANVVFVQGYTSVKDVISCLEDDIIRSRMISNLDGELKETLEDDIRTLNELNDYDKNGLIIGTKHSKIEHILDRISMLREDFKLKFMYNKSTENNIDLINIMEEGKVLLIKMKESDFPTKMIKNILITYWISKIWLASQIRGQLSEKPLRCNILIDEVFQAPTSMKKLEYILPQSRKFGSKFIFTTQYIRQLDGIFDTLEASGSSYMLLKGCNENDFNHFKSKLNEYEYEDLRDMKQFHSLNLIYYSGGYASFISKLPPPIN</sequence>
<protein>
    <submittedName>
        <fullName evidence="1">AAA-like domain</fullName>
    </submittedName>
</protein>
<organism evidence="1 2">
    <name type="scientific">Hathewaya histolytica</name>
    <name type="common">Clostridium histolyticum</name>
    <dbReference type="NCBI Taxonomy" id="1498"/>
    <lineage>
        <taxon>Bacteria</taxon>
        <taxon>Bacillati</taxon>
        <taxon>Bacillota</taxon>
        <taxon>Clostridia</taxon>
        <taxon>Eubacteriales</taxon>
        <taxon>Clostridiaceae</taxon>
        <taxon>Hathewaya</taxon>
    </lineage>
</organism>
<dbReference type="InterPro" id="IPR027417">
    <property type="entry name" value="P-loop_NTPase"/>
</dbReference>
<gene>
    <name evidence="1" type="ORF">NCTC503_01311</name>
</gene>
<dbReference type="AlphaFoldDB" id="A0A4V6KD38"/>
<reference evidence="1 2" key="1">
    <citation type="submission" date="2019-05" db="EMBL/GenBank/DDBJ databases">
        <authorList>
            <consortium name="Pathogen Informatics"/>
        </authorList>
    </citation>
    <scope>NUCLEOTIDE SEQUENCE [LARGE SCALE GENOMIC DNA]</scope>
    <source>
        <strain evidence="1 2">NCTC503</strain>
    </source>
</reference>
<dbReference type="SUPFAM" id="SSF52540">
    <property type="entry name" value="P-loop containing nucleoside triphosphate hydrolases"/>
    <property type="match status" value="1"/>
</dbReference>
<dbReference type="OrthoDB" id="1749414at2"/>
<evidence type="ECO:0000313" key="1">
    <source>
        <dbReference type="EMBL" id="VTQ88917.1"/>
    </source>
</evidence>
<dbReference type="Proteomes" id="UP000308489">
    <property type="component" value="Chromosome 1"/>
</dbReference>
<dbReference type="RefSeq" id="WP_138209981.1">
    <property type="nucleotide sequence ID" value="NZ_CBCRUQ010000017.1"/>
</dbReference>
<proteinExistence type="predicted"/>
<keyword evidence="2" id="KW-1185">Reference proteome</keyword>
<dbReference type="Gene3D" id="3.40.50.300">
    <property type="entry name" value="P-loop containing nucleotide triphosphate hydrolases"/>
    <property type="match status" value="1"/>
</dbReference>